<dbReference type="OrthoDB" id="9858468at2"/>
<dbReference type="AlphaFoldDB" id="A0A211ZPZ8"/>
<dbReference type="RefSeq" id="WP_088150910.1">
    <property type="nucleotide sequence ID" value="NZ_NHON01000014.1"/>
</dbReference>
<reference evidence="3" key="1">
    <citation type="submission" date="2017-05" db="EMBL/GenBank/DDBJ databases">
        <authorList>
            <person name="Macchi M."/>
            <person name="Festa S."/>
            <person name="Coppotelli B.M."/>
            <person name="Morelli I.S."/>
        </authorList>
    </citation>
    <scope>NUCLEOTIDE SEQUENCE [LARGE SCALE GENOMIC DNA]</scope>
    <source>
        <strain evidence="3">I</strain>
    </source>
</reference>
<keyword evidence="1" id="KW-0812">Transmembrane</keyword>
<sequence>MAFVIPGALLLFTVLLIVLPWQVGAILGVAVIGTLFVLTMHWRLQAERSWRKIVYDTHLRAGATAEEAKAKADKARLDWGPVDS</sequence>
<evidence type="ECO:0000313" key="3">
    <source>
        <dbReference type="Proteomes" id="UP000196655"/>
    </source>
</evidence>
<comment type="caution">
    <text evidence="2">The sequence shown here is derived from an EMBL/GenBank/DDBJ whole genome shotgun (WGS) entry which is preliminary data.</text>
</comment>
<organism evidence="2 3">
    <name type="scientific">Inquilinus limosus</name>
    <dbReference type="NCBI Taxonomy" id="171674"/>
    <lineage>
        <taxon>Bacteria</taxon>
        <taxon>Pseudomonadati</taxon>
        <taxon>Pseudomonadota</taxon>
        <taxon>Alphaproteobacteria</taxon>
        <taxon>Rhodospirillales</taxon>
        <taxon>Rhodospirillaceae</taxon>
        <taxon>Inquilinus</taxon>
    </lineage>
</organism>
<proteinExistence type="predicted"/>
<protein>
    <submittedName>
        <fullName evidence="2">Uncharacterized protein</fullName>
    </submittedName>
</protein>
<name>A0A211ZPZ8_9PROT</name>
<accession>A0A211ZPZ8</accession>
<evidence type="ECO:0000313" key="2">
    <source>
        <dbReference type="EMBL" id="OWJ67358.1"/>
    </source>
</evidence>
<gene>
    <name evidence="2" type="ORF">BWR60_10220</name>
</gene>
<keyword evidence="3" id="KW-1185">Reference proteome</keyword>
<dbReference type="EMBL" id="NHON01000014">
    <property type="protein sequence ID" value="OWJ67358.1"/>
    <property type="molecule type" value="Genomic_DNA"/>
</dbReference>
<feature type="transmembrane region" description="Helical" evidence="1">
    <location>
        <begin position="26"/>
        <end position="44"/>
    </location>
</feature>
<evidence type="ECO:0000256" key="1">
    <source>
        <dbReference type="SAM" id="Phobius"/>
    </source>
</evidence>
<keyword evidence="1" id="KW-1133">Transmembrane helix</keyword>
<dbReference type="Proteomes" id="UP000196655">
    <property type="component" value="Unassembled WGS sequence"/>
</dbReference>
<keyword evidence="1" id="KW-0472">Membrane</keyword>